<feature type="transmembrane region" description="Helical" evidence="8">
    <location>
        <begin position="12"/>
        <end position="30"/>
    </location>
</feature>
<feature type="non-terminal residue" evidence="10">
    <location>
        <position position="106"/>
    </location>
</feature>
<dbReference type="PANTHER" id="PTHR30071:SF1">
    <property type="entry name" value="CYTOCHROME B_B6 PROTEIN-RELATED"/>
    <property type="match status" value="1"/>
</dbReference>
<comment type="caution">
    <text evidence="10">The sequence shown here is derived from an EMBL/GenBank/DDBJ whole genome shotgun (WGS) entry which is preliminary data.</text>
</comment>
<dbReference type="InterPro" id="IPR045062">
    <property type="entry name" value="Cyt_c_biogenesis_CcsA/CcmC"/>
</dbReference>
<feature type="transmembrane region" description="Helical" evidence="8">
    <location>
        <begin position="81"/>
        <end position="105"/>
    </location>
</feature>
<dbReference type="GO" id="GO:0015232">
    <property type="term" value="F:heme transmembrane transporter activity"/>
    <property type="evidence" value="ECO:0007669"/>
    <property type="project" value="InterPro"/>
</dbReference>
<accession>A0A0P9D825</accession>
<dbReference type="PANTHER" id="PTHR30071">
    <property type="entry name" value="HEME EXPORTER PROTEIN C"/>
    <property type="match status" value="1"/>
</dbReference>
<keyword evidence="7 8" id="KW-0472">Membrane</keyword>
<feature type="transmembrane region" description="Helical" evidence="8">
    <location>
        <begin position="50"/>
        <end position="69"/>
    </location>
</feature>
<keyword evidence="5" id="KW-0201">Cytochrome c-type biogenesis</keyword>
<dbReference type="Pfam" id="PF01578">
    <property type="entry name" value="Cytochrom_C_asm"/>
    <property type="match status" value="1"/>
</dbReference>
<dbReference type="InterPro" id="IPR003557">
    <property type="entry name" value="Cyt_c_biogenesis_CcmC"/>
</dbReference>
<evidence type="ECO:0000313" key="11">
    <source>
        <dbReference type="Proteomes" id="UP000050509"/>
    </source>
</evidence>
<dbReference type="AlphaFoldDB" id="A0A0P9D825"/>
<dbReference type="GO" id="GO:0020037">
    <property type="term" value="F:heme binding"/>
    <property type="evidence" value="ECO:0007669"/>
    <property type="project" value="InterPro"/>
</dbReference>
<keyword evidence="4 8" id="KW-0812">Transmembrane</keyword>
<proteinExistence type="inferred from homology"/>
<feature type="domain" description="Cytochrome c assembly protein" evidence="9">
    <location>
        <begin position="17"/>
        <end position="106"/>
    </location>
</feature>
<dbReference type="Proteomes" id="UP000050509">
    <property type="component" value="Unassembled WGS sequence"/>
</dbReference>
<evidence type="ECO:0000256" key="6">
    <source>
        <dbReference type="ARBA" id="ARBA00022989"/>
    </source>
</evidence>
<evidence type="ECO:0000256" key="5">
    <source>
        <dbReference type="ARBA" id="ARBA00022748"/>
    </source>
</evidence>
<dbReference type="GO" id="GO:0005886">
    <property type="term" value="C:plasma membrane"/>
    <property type="evidence" value="ECO:0007669"/>
    <property type="project" value="TreeGrafter"/>
</dbReference>
<name>A0A0P9D825_9CHLR</name>
<protein>
    <recommendedName>
        <fullName evidence="3">Heme exporter protein C</fullName>
    </recommendedName>
</protein>
<evidence type="ECO:0000256" key="2">
    <source>
        <dbReference type="ARBA" id="ARBA00005840"/>
    </source>
</evidence>
<dbReference type="GO" id="GO:0017004">
    <property type="term" value="P:cytochrome complex assembly"/>
    <property type="evidence" value="ECO:0007669"/>
    <property type="project" value="UniProtKB-KW"/>
</dbReference>
<evidence type="ECO:0000256" key="4">
    <source>
        <dbReference type="ARBA" id="ARBA00022692"/>
    </source>
</evidence>
<comment type="similarity">
    <text evidence="2">Belongs to the CcmC/CycZ/HelC family.</text>
</comment>
<evidence type="ECO:0000259" key="9">
    <source>
        <dbReference type="Pfam" id="PF01578"/>
    </source>
</evidence>
<organism evidence="10 11">
    <name type="scientific">Kouleothrix aurantiaca</name>
    <dbReference type="NCBI Taxonomy" id="186479"/>
    <lineage>
        <taxon>Bacteria</taxon>
        <taxon>Bacillati</taxon>
        <taxon>Chloroflexota</taxon>
        <taxon>Chloroflexia</taxon>
        <taxon>Chloroflexales</taxon>
        <taxon>Roseiflexineae</taxon>
        <taxon>Roseiflexaceae</taxon>
        <taxon>Kouleothrix</taxon>
    </lineage>
</organism>
<evidence type="ECO:0000313" key="10">
    <source>
        <dbReference type="EMBL" id="KPV51465.1"/>
    </source>
</evidence>
<comment type="subcellular location">
    <subcellularLocation>
        <location evidence="1">Membrane</location>
        <topology evidence="1">Multi-pass membrane protein</topology>
    </subcellularLocation>
</comment>
<evidence type="ECO:0000256" key="8">
    <source>
        <dbReference type="SAM" id="Phobius"/>
    </source>
</evidence>
<evidence type="ECO:0000256" key="3">
    <source>
        <dbReference type="ARBA" id="ARBA00016463"/>
    </source>
</evidence>
<sequence>MALTTPLAQAAKLFLGLWIAGVVVAMFLVVPQYIGLGDAGRIIIMHVPTAWVTSVAFTVSALYSALYLWRRSPAHDASAVAAAEVGFVFCILATVTGAIFAQLVWG</sequence>
<gene>
    <name evidence="10" type="ORF">SE17_21035</name>
</gene>
<evidence type="ECO:0000256" key="7">
    <source>
        <dbReference type="ARBA" id="ARBA00023136"/>
    </source>
</evidence>
<keyword evidence="6 8" id="KW-1133">Transmembrane helix</keyword>
<dbReference type="EMBL" id="LJCR01000903">
    <property type="protein sequence ID" value="KPV51465.1"/>
    <property type="molecule type" value="Genomic_DNA"/>
</dbReference>
<reference evidence="10 11" key="1">
    <citation type="submission" date="2015-09" db="EMBL/GenBank/DDBJ databases">
        <title>Draft genome sequence of Kouleothrix aurantiaca JCM 19913.</title>
        <authorList>
            <person name="Hemp J."/>
        </authorList>
    </citation>
    <scope>NUCLEOTIDE SEQUENCE [LARGE SCALE GENOMIC DNA]</scope>
    <source>
        <strain evidence="10 11">COM-B</strain>
    </source>
</reference>
<dbReference type="InterPro" id="IPR002541">
    <property type="entry name" value="Cyt_c_assembly"/>
</dbReference>
<keyword evidence="11" id="KW-1185">Reference proteome</keyword>
<dbReference type="PRINTS" id="PR01386">
    <property type="entry name" value="CCMCBIOGNSIS"/>
</dbReference>
<evidence type="ECO:0000256" key="1">
    <source>
        <dbReference type="ARBA" id="ARBA00004141"/>
    </source>
</evidence>